<dbReference type="InterPro" id="IPR009014">
    <property type="entry name" value="Transketo_C/PFOR_II"/>
</dbReference>
<accession>A0ABU9TRE8</accession>
<feature type="domain" description="Transketolase-like C-terminal" evidence="3">
    <location>
        <begin position="717"/>
        <end position="848"/>
    </location>
</feature>
<dbReference type="InterPro" id="IPR035807">
    <property type="entry name" value="PDC_E1_N"/>
</dbReference>
<dbReference type="RefSeq" id="WP_342854100.1">
    <property type="nucleotide sequence ID" value="NZ_JBBMRA010000004.1"/>
</dbReference>
<name>A0ABU9TRE8_9GAMM</name>
<evidence type="ECO:0000259" key="3">
    <source>
        <dbReference type="Pfam" id="PF22613"/>
    </source>
</evidence>
<comment type="caution">
    <text evidence="4">The sequence shown here is derived from an EMBL/GenBank/DDBJ whole genome shotgun (WGS) entry which is preliminary data.</text>
</comment>
<dbReference type="SUPFAM" id="SSF52518">
    <property type="entry name" value="Thiamin diphosphate-binding fold (THDP-binding)"/>
    <property type="match status" value="2"/>
</dbReference>
<dbReference type="InterPro" id="IPR055152">
    <property type="entry name" value="Transketolase-like_C_2"/>
</dbReference>
<dbReference type="EMBL" id="JBBMRA010000004">
    <property type="protein sequence ID" value="MEM5536088.1"/>
    <property type="molecule type" value="Genomic_DNA"/>
</dbReference>
<dbReference type="Pfam" id="PF17831">
    <property type="entry name" value="PDH_E1_M"/>
    <property type="match status" value="1"/>
</dbReference>
<evidence type="ECO:0000313" key="4">
    <source>
        <dbReference type="EMBL" id="MEM5536088.1"/>
    </source>
</evidence>
<dbReference type="EC" id="1.2.4.1" evidence="1"/>
<comment type="function">
    <text evidence="1">Component of the pyruvate dehydrogenase (PDH) complex, that catalyzes the overall conversion of pyruvate to acetyl-CoA and CO(2).</text>
</comment>
<keyword evidence="1 4" id="KW-0670">Pyruvate</keyword>
<dbReference type="InterPro" id="IPR029061">
    <property type="entry name" value="THDP-binding"/>
</dbReference>
<evidence type="ECO:0000313" key="5">
    <source>
        <dbReference type="Proteomes" id="UP001449225"/>
    </source>
</evidence>
<gene>
    <name evidence="4" type="primary">aceE</name>
    <name evidence="4" type="ORF">WNY58_06755</name>
</gene>
<dbReference type="Pfam" id="PF22613">
    <property type="entry name" value="Transketolase_C_1"/>
    <property type="match status" value="1"/>
</dbReference>
<proteinExistence type="predicted"/>
<dbReference type="CDD" id="cd02017">
    <property type="entry name" value="TPP_E1_EcPDC_like"/>
    <property type="match status" value="1"/>
</dbReference>
<sequence>MNNINTLHDYDAEEIALENTDWIEALDYIRQEQGENRSREMLRLLQDHLLKQGISLAEATLNTPYRNTISPHQQPGYPGDIAMEQRIENIIRWNAMAMVLNANENNTGVGGHIATYQSAATALEVGFNHWFRKRTAEYGGDILMVQAHAAPGIYARGYLENRLTEQQVNNFRRELKEGGGLPSYPHPRRLPDFWQLPTASMGLSTPSAIYQARFMKYLENRGLKPDNGGKVWCFIGDGESDEPEVLGTINMATREHLDNLVMVVNCNLQRLDGPVRGNGKIIQELERSYRGAGWNVIKVIWGSEWDELFSRDRDGLLQARMDRAVDGDYQFYTVSDGPTVRAHWTDGDERLAALMKTLNDDEIRVIRRGGHDRKKLNAAFERASESVGKPTVILIKTVKGEGMGASAEGQNTAHQKKQLSADERIAIGKRFAIPLTDEQMANATLYKPEENSPEALYLHQHRQALGGYLPAREVTCPPLIAPPLSLFSAALKGSERQQSTTMAFVRMLATLLKDKEIGRYIVPIVPDEARTFGMESLFKQFGIYSSEGQKYKPVDASSLLPYKEAKDGQLLQEGICEAGAMASFLAAGTAYANFAVPMIPFYIFYSIFGFQRVGDMIWSCADAMAKGFLIGGTAGRTTLNGEGLQHQDGHSHVVAATVPNMRSYDPAFAYELAVIVRDGIERMYQNGENIFYYLTLYNQNYAMPPMPEGVEEGIINGMYRYQSSDLAGHKVHLLGSGSLMQEVLQAADILQGFDCSVDIWSVTSYNELLRQAQQTERQNMLTPEAPSQNYIEQLMGSENGVVVACSDYMKSLPMGISSWFTQPFIALGTDGFGLSETRDDLRNHFEVDARYIAWAALTRLYREGALGLDTLQRARLELNIPESKTNPASL</sequence>
<dbReference type="PANTHER" id="PTHR43825">
    <property type="entry name" value="PYRUVATE DEHYDROGENASE E1 COMPONENT"/>
    <property type="match status" value="1"/>
</dbReference>
<feature type="domain" description="Pyruvate dehydrogenase E1 component middle" evidence="2">
    <location>
        <begin position="493"/>
        <end position="704"/>
    </location>
</feature>
<keyword evidence="1 4" id="KW-0560">Oxidoreductase</keyword>
<evidence type="ECO:0000259" key="2">
    <source>
        <dbReference type="Pfam" id="PF17831"/>
    </source>
</evidence>
<dbReference type="SUPFAM" id="SSF52922">
    <property type="entry name" value="TK C-terminal domain-like"/>
    <property type="match status" value="1"/>
</dbReference>
<dbReference type="InterPro" id="IPR041621">
    <property type="entry name" value="PDH_E1_M"/>
</dbReference>
<dbReference type="InterPro" id="IPR051157">
    <property type="entry name" value="PDH/Transketolase"/>
</dbReference>
<reference evidence="4 5" key="1">
    <citation type="submission" date="2024-03" db="EMBL/GenBank/DDBJ databases">
        <title>Community enrichment and isolation of bacterial strains for fucoidan degradation.</title>
        <authorList>
            <person name="Sichert A."/>
        </authorList>
    </citation>
    <scope>NUCLEOTIDE SEQUENCE [LARGE SCALE GENOMIC DNA]</scope>
    <source>
        <strain evidence="4 5">AS76</strain>
    </source>
</reference>
<dbReference type="Gene3D" id="3.40.50.920">
    <property type="match status" value="1"/>
</dbReference>
<comment type="cofactor">
    <cofactor evidence="1">
        <name>thiamine diphosphate</name>
        <dbReference type="ChEBI" id="CHEBI:58937"/>
    </cofactor>
</comment>
<organism evidence="4 5">
    <name type="scientific">Neptuniibacter pectenicola</name>
    <dbReference type="NCBI Taxonomy" id="1806669"/>
    <lineage>
        <taxon>Bacteria</taxon>
        <taxon>Pseudomonadati</taxon>
        <taxon>Pseudomonadota</taxon>
        <taxon>Gammaproteobacteria</taxon>
        <taxon>Oceanospirillales</taxon>
        <taxon>Oceanospirillaceae</taxon>
        <taxon>Neptuniibacter</taxon>
    </lineage>
</organism>
<keyword evidence="5" id="KW-1185">Reference proteome</keyword>
<dbReference type="PANTHER" id="PTHR43825:SF3">
    <property type="entry name" value="PYRUVATE DEHYDROGENASE E1 COMPONENT"/>
    <property type="match status" value="1"/>
</dbReference>
<keyword evidence="1" id="KW-0786">Thiamine pyrophosphate</keyword>
<dbReference type="Proteomes" id="UP001449225">
    <property type="component" value="Unassembled WGS sequence"/>
</dbReference>
<protein>
    <recommendedName>
        <fullName evidence="1">Pyruvate dehydrogenase E1 component</fullName>
        <ecNumber evidence="1">1.2.4.1</ecNumber>
    </recommendedName>
</protein>
<dbReference type="NCBIfam" id="TIGR00759">
    <property type="entry name" value="aceE"/>
    <property type="match status" value="1"/>
</dbReference>
<dbReference type="Gene3D" id="3.40.50.970">
    <property type="match status" value="2"/>
</dbReference>
<dbReference type="GO" id="GO:0004739">
    <property type="term" value="F:pyruvate dehydrogenase (acetyl-transferring) activity"/>
    <property type="evidence" value="ECO:0007669"/>
    <property type="project" value="UniProtKB-EC"/>
</dbReference>
<comment type="catalytic activity">
    <reaction evidence="1">
        <text>N(6)-[(R)-lipoyl]-L-lysyl-[protein] + pyruvate + H(+) = N(6)-[(R)-S(8)-acetyldihydrolipoyl]-L-lysyl-[protein] + CO2</text>
        <dbReference type="Rhea" id="RHEA:19189"/>
        <dbReference type="Rhea" id="RHEA-COMP:10474"/>
        <dbReference type="Rhea" id="RHEA-COMP:10478"/>
        <dbReference type="ChEBI" id="CHEBI:15361"/>
        <dbReference type="ChEBI" id="CHEBI:15378"/>
        <dbReference type="ChEBI" id="CHEBI:16526"/>
        <dbReference type="ChEBI" id="CHEBI:83099"/>
        <dbReference type="ChEBI" id="CHEBI:83111"/>
        <dbReference type="EC" id="1.2.4.1"/>
    </reaction>
</comment>
<dbReference type="InterPro" id="IPR004660">
    <property type="entry name" value="PDH_E1"/>
</dbReference>
<evidence type="ECO:0000256" key="1">
    <source>
        <dbReference type="PIRNR" id="PIRNR000156"/>
    </source>
</evidence>
<dbReference type="PIRSF" id="PIRSF000156">
    <property type="entry name" value="Pyruvate_dh_E1"/>
    <property type="match status" value="1"/>
</dbReference>